<evidence type="ECO:0000256" key="10">
    <source>
        <dbReference type="ARBA" id="ARBA00025157"/>
    </source>
</evidence>
<feature type="domain" description="ABC transporter" evidence="11">
    <location>
        <begin position="264"/>
        <end position="487"/>
    </location>
</feature>
<keyword evidence="6" id="KW-0547">Nucleotide-binding</keyword>
<dbReference type="Proteomes" id="UP001299265">
    <property type="component" value="Unassembled WGS sequence"/>
</dbReference>
<evidence type="ECO:0000313" key="12">
    <source>
        <dbReference type="EMBL" id="MCD2491953.1"/>
    </source>
</evidence>
<evidence type="ECO:0000256" key="6">
    <source>
        <dbReference type="ARBA" id="ARBA00022741"/>
    </source>
</evidence>
<keyword evidence="5" id="KW-0677">Repeat</keyword>
<evidence type="ECO:0000259" key="11">
    <source>
        <dbReference type="PROSITE" id="PS50893"/>
    </source>
</evidence>
<feature type="domain" description="ABC transporter" evidence="11">
    <location>
        <begin position="2"/>
        <end position="243"/>
    </location>
</feature>
<dbReference type="InterPro" id="IPR015856">
    <property type="entry name" value="ABC_transpr_CbiO/EcfA_su"/>
</dbReference>
<keyword evidence="4" id="KW-1003">Cell membrane</keyword>
<evidence type="ECO:0000256" key="7">
    <source>
        <dbReference type="ARBA" id="ARBA00022840"/>
    </source>
</evidence>
<proteinExistence type="inferred from homology"/>
<evidence type="ECO:0000256" key="9">
    <source>
        <dbReference type="ARBA" id="ARBA00023136"/>
    </source>
</evidence>
<comment type="similarity">
    <text evidence="2">Belongs to the ABC transporter superfamily.</text>
</comment>
<comment type="function">
    <text evidence="10">Probably part of an ABC transporter complex. Responsible for energy coupling to the transport system.</text>
</comment>
<evidence type="ECO:0000256" key="5">
    <source>
        <dbReference type="ARBA" id="ARBA00022737"/>
    </source>
</evidence>
<evidence type="ECO:0000256" key="3">
    <source>
        <dbReference type="ARBA" id="ARBA00022448"/>
    </source>
</evidence>
<keyword evidence="13" id="KW-1185">Reference proteome</keyword>
<accession>A0AAP2W728</accession>
<evidence type="ECO:0000256" key="1">
    <source>
        <dbReference type="ARBA" id="ARBA00004202"/>
    </source>
</evidence>
<evidence type="ECO:0000256" key="4">
    <source>
        <dbReference type="ARBA" id="ARBA00022475"/>
    </source>
</evidence>
<dbReference type="SMART" id="SM00382">
    <property type="entry name" value="AAA"/>
    <property type="match status" value="2"/>
</dbReference>
<sequence length="488" mass="55084">MIRIDHVTFSYGEENESAGGVQDINLNIEDGQFIVLCGESGCGKTTITRLINGLIPHYYEGKMNGEVWVNGAKISEQPLYDTAKTVGSVFQNPRSQFFNVDTTSEITFGCENLGQPKQGIRERLEKTVRNFRLEKLMGRNIFHLSGGEKQKIACAGVSIMEPDVLVMDEPSSNLDASSILDLRATLAFWKSQGKTIIVSEHRLYYLRGLADCFIYITAGQVEKDYSAAEFEQLTERQRADMGLRTFILEDLLPPETSPQTGKQMELHNFCFAYKNEPETLHISKDKIPANRIVGIIGNNGAGKSTFSRCFCGLEKRCGEVIWNGRTYRPKDRLNTCYMVMQEVNHQLFTETVLDEVRISMEDENQEWAEEILSSLDLGDIKDRHPMSLSGGQKQRVAIASAIASKRSILFFDEPTSGLDYKHMKEVANVLRQVRNTGITVYVITHDLELILECCTDIVHFENGSILDQFQMDASGLEKIWSFFLRGCL</sequence>
<dbReference type="PROSITE" id="PS50893">
    <property type="entry name" value="ABC_TRANSPORTER_2"/>
    <property type="match status" value="2"/>
</dbReference>
<dbReference type="GO" id="GO:0005524">
    <property type="term" value="F:ATP binding"/>
    <property type="evidence" value="ECO:0007669"/>
    <property type="project" value="UniProtKB-KW"/>
</dbReference>
<dbReference type="CDD" id="cd03225">
    <property type="entry name" value="ABC_cobalt_CbiO_domain1"/>
    <property type="match status" value="1"/>
</dbReference>
<dbReference type="InterPro" id="IPR027417">
    <property type="entry name" value="P-loop_NTPase"/>
</dbReference>
<evidence type="ECO:0000313" key="13">
    <source>
        <dbReference type="Proteomes" id="UP001299265"/>
    </source>
</evidence>
<keyword evidence="3" id="KW-0813">Transport</keyword>
<comment type="subcellular location">
    <subcellularLocation>
        <location evidence="1">Cell membrane</location>
        <topology evidence="1">Peripheral membrane protein</topology>
    </subcellularLocation>
</comment>
<dbReference type="InterPro" id="IPR003439">
    <property type="entry name" value="ABC_transporter-like_ATP-bd"/>
</dbReference>
<dbReference type="SUPFAM" id="SSF52540">
    <property type="entry name" value="P-loop containing nucleoside triphosphate hydrolases"/>
    <property type="match status" value="2"/>
</dbReference>
<dbReference type="InterPro" id="IPR050095">
    <property type="entry name" value="ECF_ABC_transporter_ATP-bd"/>
</dbReference>
<dbReference type="EMBL" id="JAJNOR010000001">
    <property type="protein sequence ID" value="MCD2491953.1"/>
    <property type="molecule type" value="Genomic_DNA"/>
</dbReference>
<dbReference type="Pfam" id="PF00005">
    <property type="entry name" value="ABC_tran"/>
    <property type="match status" value="2"/>
</dbReference>
<keyword evidence="9" id="KW-0472">Membrane</keyword>
<reference evidence="12 13" key="1">
    <citation type="submission" date="2021-11" db="EMBL/GenBank/DDBJ databases">
        <title>Lacrimispora sp. nov. NSJ-141 isolated from human feces.</title>
        <authorList>
            <person name="Abdugheni R."/>
        </authorList>
    </citation>
    <scope>NUCLEOTIDE SEQUENCE [LARGE SCALE GENOMIC DNA]</scope>
    <source>
        <strain evidence="12 13">NSJ-141</strain>
    </source>
</reference>
<dbReference type="GO" id="GO:0043190">
    <property type="term" value="C:ATP-binding cassette (ABC) transporter complex"/>
    <property type="evidence" value="ECO:0007669"/>
    <property type="project" value="TreeGrafter"/>
</dbReference>
<evidence type="ECO:0000256" key="8">
    <source>
        <dbReference type="ARBA" id="ARBA00022967"/>
    </source>
</evidence>
<dbReference type="GO" id="GO:0042626">
    <property type="term" value="F:ATPase-coupled transmembrane transporter activity"/>
    <property type="evidence" value="ECO:0007669"/>
    <property type="project" value="TreeGrafter"/>
</dbReference>
<protein>
    <submittedName>
        <fullName evidence="12">Energy-coupling factor ABC transporter ATP-binding protein</fullName>
    </submittedName>
</protein>
<dbReference type="PROSITE" id="PS00211">
    <property type="entry name" value="ABC_TRANSPORTER_1"/>
    <property type="match status" value="1"/>
</dbReference>
<comment type="caution">
    <text evidence="12">The sequence shown here is derived from an EMBL/GenBank/DDBJ whole genome shotgun (WGS) entry which is preliminary data.</text>
</comment>
<dbReference type="PANTHER" id="PTHR43553">
    <property type="entry name" value="HEAVY METAL TRANSPORTER"/>
    <property type="match status" value="1"/>
</dbReference>
<dbReference type="InterPro" id="IPR003593">
    <property type="entry name" value="AAA+_ATPase"/>
</dbReference>
<dbReference type="AlphaFoldDB" id="A0AAP2W728"/>
<dbReference type="GO" id="GO:0016887">
    <property type="term" value="F:ATP hydrolysis activity"/>
    <property type="evidence" value="ECO:0007669"/>
    <property type="project" value="InterPro"/>
</dbReference>
<keyword evidence="7 12" id="KW-0067">ATP-binding</keyword>
<dbReference type="InterPro" id="IPR017871">
    <property type="entry name" value="ABC_transporter-like_CS"/>
</dbReference>
<organism evidence="12 13">
    <name type="scientific">Lientehia hominis</name>
    <dbReference type="NCBI Taxonomy" id="2897778"/>
    <lineage>
        <taxon>Bacteria</taxon>
        <taxon>Bacillati</taxon>
        <taxon>Bacillota</taxon>
        <taxon>Clostridia</taxon>
        <taxon>Lachnospirales</taxon>
        <taxon>Lachnospiraceae</taxon>
        <taxon>Lientehia</taxon>
    </lineage>
</organism>
<keyword evidence="8" id="KW-1278">Translocase</keyword>
<gene>
    <name evidence="12" type="ORF">LQE92_04850</name>
</gene>
<name>A0AAP2W728_9FIRM</name>
<dbReference type="RefSeq" id="WP_231061840.1">
    <property type="nucleotide sequence ID" value="NZ_JAJNOR010000001.1"/>
</dbReference>
<dbReference type="CDD" id="cd03226">
    <property type="entry name" value="ABC_cobalt_CbiO_domain2"/>
    <property type="match status" value="1"/>
</dbReference>
<dbReference type="PANTHER" id="PTHR43553:SF23">
    <property type="entry name" value="ABC TRANSPORTER ATP-BINDING COMPONENT"/>
    <property type="match status" value="1"/>
</dbReference>
<evidence type="ECO:0000256" key="2">
    <source>
        <dbReference type="ARBA" id="ARBA00005417"/>
    </source>
</evidence>
<dbReference type="Gene3D" id="3.40.50.300">
    <property type="entry name" value="P-loop containing nucleotide triphosphate hydrolases"/>
    <property type="match status" value="2"/>
</dbReference>